<evidence type="ECO:0000256" key="4">
    <source>
        <dbReference type="ARBA" id="ARBA00022833"/>
    </source>
</evidence>
<dbReference type="SMART" id="SM00647">
    <property type="entry name" value="IBR"/>
    <property type="match status" value="1"/>
</dbReference>
<sequence>MDGKTFPLVCAGNDATFHALVDSAFSVYIEQHGQEFKYCTTPDCKQIYRRRNDQRALQCPSCFSTICSACDEEAHEGMTCEERRIHKNPENKNSGYKKCHHICHMQEAHGNIYDNVPEGVQMGNMVHNAFLANQVDELARIQRLGEFRRQQEEADRQRLEI</sequence>
<evidence type="ECO:0000256" key="2">
    <source>
        <dbReference type="ARBA" id="ARBA00022771"/>
    </source>
</evidence>
<evidence type="ECO:0000256" key="3">
    <source>
        <dbReference type="ARBA" id="ARBA00022786"/>
    </source>
</evidence>
<proteinExistence type="predicted"/>
<accession>A0A9P5NCB9</accession>
<feature type="domain" description="IBR" evidence="5">
    <location>
        <begin position="18"/>
        <end position="80"/>
    </location>
</feature>
<dbReference type="OrthoDB" id="1431934at2759"/>
<gene>
    <name evidence="6" type="ORF">CPB84DRAFT_1792695</name>
</gene>
<dbReference type="GO" id="GO:0008270">
    <property type="term" value="F:zinc ion binding"/>
    <property type="evidence" value="ECO:0007669"/>
    <property type="project" value="UniProtKB-KW"/>
</dbReference>
<keyword evidence="7" id="KW-1185">Reference proteome</keyword>
<reference evidence="6" key="1">
    <citation type="submission" date="2020-11" db="EMBL/GenBank/DDBJ databases">
        <authorList>
            <consortium name="DOE Joint Genome Institute"/>
            <person name="Ahrendt S."/>
            <person name="Riley R."/>
            <person name="Andreopoulos W."/>
            <person name="LaButti K."/>
            <person name="Pangilinan J."/>
            <person name="Ruiz-duenas F.J."/>
            <person name="Barrasa J.M."/>
            <person name="Sanchez-Garcia M."/>
            <person name="Camarero S."/>
            <person name="Miyauchi S."/>
            <person name="Serrano A."/>
            <person name="Linde D."/>
            <person name="Babiker R."/>
            <person name="Drula E."/>
            <person name="Ayuso-Fernandez I."/>
            <person name="Pacheco R."/>
            <person name="Padilla G."/>
            <person name="Ferreira P."/>
            <person name="Barriuso J."/>
            <person name="Kellner H."/>
            <person name="Castanera R."/>
            <person name="Alfaro M."/>
            <person name="Ramirez L."/>
            <person name="Pisabarro A.G."/>
            <person name="Kuo A."/>
            <person name="Tritt A."/>
            <person name="Lipzen A."/>
            <person name="He G."/>
            <person name="Yan M."/>
            <person name="Ng V."/>
            <person name="Cullen D."/>
            <person name="Martin F."/>
            <person name="Rosso M.-N."/>
            <person name="Henrissat B."/>
            <person name="Hibbett D."/>
            <person name="Martinez A.T."/>
            <person name="Grigoriev I.V."/>
        </authorList>
    </citation>
    <scope>NUCLEOTIDE SEQUENCE</scope>
    <source>
        <strain evidence="6">AH 44721</strain>
    </source>
</reference>
<dbReference type="SUPFAM" id="SSF57850">
    <property type="entry name" value="RING/U-box"/>
    <property type="match status" value="1"/>
</dbReference>
<dbReference type="EMBL" id="JADNYJ010000142">
    <property type="protein sequence ID" value="KAF8880215.1"/>
    <property type="molecule type" value="Genomic_DNA"/>
</dbReference>
<keyword evidence="1" id="KW-0479">Metal-binding</keyword>
<dbReference type="InterPro" id="IPR002867">
    <property type="entry name" value="IBR_dom"/>
</dbReference>
<evidence type="ECO:0000313" key="6">
    <source>
        <dbReference type="EMBL" id="KAF8880215.1"/>
    </source>
</evidence>
<name>A0A9P5NCB9_GYMJU</name>
<keyword evidence="2" id="KW-0863">Zinc-finger</keyword>
<dbReference type="CDD" id="cd20335">
    <property type="entry name" value="BRcat_RBR"/>
    <property type="match status" value="1"/>
</dbReference>
<keyword evidence="4" id="KW-0862">Zinc</keyword>
<evidence type="ECO:0000313" key="7">
    <source>
        <dbReference type="Proteomes" id="UP000724874"/>
    </source>
</evidence>
<protein>
    <recommendedName>
        <fullName evidence="5">IBR domain-containing protein</fullName>
    </recommendedName>
</protein>
<evidence type="ECO:0000259" key="5">
    <source>
        <dbReference type="SMART" id="SM00647"/>
    </source>
</evidence>
<evidence type="ECO:0000256" key="1">
    <source>
        <dbReference type="ARBA" id="ARBA00022723"/>
    </source>
</evidence>
<dbReference type="AlphaFoldDB" id="A0A9P5NCB9"/>
<organism evidence="6 7">
    <name type="scientific">Gymnopilus junonius</name>
    <name type="common">Spectacular rustgill mushroom</name>
    <name type="synonym">Gymnopilus spectabilis subsp. junonius</name>
    <dbReference type="NCBI Taxonomy" id="109634"/>
    <lineage>
        <taxon>Eukaryota</taxon>
        <taxon>Fungi</taxon>
        <taxon>Dikarya</taxon>
        <taxon>Basidiomycota</taxon>
        <taxon>Agaricomycotina</taxon>
        <taxon>Agaricomycetes</taxon>
        <taxon>Agaricomycetidae</taxon>
        <taxon>Agaricales</taxon>
        <taxon>Agaricineae</taxon>
        <taxon>Hymenogastraceae</taxon>
        <taxon>Gymnopilus</taxon>
    </lineage>
</organism>
<comment type="caution">
    <text evidence="6">The sequence shown here is derived from an EMBL/GenBank/DDBJ whole genome shotgun (WGS) entry which is preliminary data.</text>
</comment>
<dbReference type="Pfam" id="PF01485">
    <property type="entry name" value="IBR"/>
    <property type="match status" value="1"/>
</dbReference>
<dbReference type="Proteomes" id="UP000724874">
    <property type="component" value="Unassembled WGS sequence"/>
</dbReference>
<keyword evidence="3" id="KW-0833">Ubl conjugation pathway</keyword>